<dbReference type="OrthoDB" id="2194416at2759"/>
<sequence length="150" mass="17739">MIEQIIFSDQFYFYNNITHNYNFKKSQTKSDSDLNDGNNLLNSKRVGNNTSVDHMATRCEKMLVHDYKNCYNKINSYIDTTIKTYIKNKYNKTDIVIIYKKSKEILIVKIDRKTLKSLNTTQNTEIECVVEIQKRRQLDILNSFDMEATI</sequence>
<dbReference type="EMBL" id="KE647332">
    <property type="protein sequence ID" value="EQB60067.1"/>
    <property type="molecule type" value="Genomic_DNA"/>
</dbReference>
<dbReference type="HOGENOM" id="CLU_1741084_0_0_1"/>
<gene>
    <name evidence="1" type="ORF">NAPIS_ORF02351</name>
</gene>
<name>T0KXF6_9MICR</name>
<keyword evidence="2" id="KW-1185">Reference proteome</keyword>
<evidence type="ECO:0000313" key="2">
    <source>
        <dbReference type="Proteomes" id="UP000053780"/>
    </source>
</evidence>
<dbReference type="AlphaFoldDB" id="T0KXF6"/>
<proteinExistence type="predicted"/>
<evidence type="ECO:0000313" key="1">
    <source>
        <dbReference type="EMBL" id="EQB60067.1"/>
    </source>
</evidence>
<protein>
    <submittedName>
        <fullName evidence="1">Uncharacterized protein</fullName>
    </submittedName>
</protein>
<dbReference type="VEuPathDB" id="MicrosporidiaDB:NAPIS_ORF02351"/>
<accession>T0KXF6</accession>
<reference evidence="1 2" key="1">
    <citation type="journal article" date="2013" name="BMC Genomics">
        <title>Genome sequencing and comparative genomics of honey bee microsporidia, Nosema apis reveal novel insights into host-parasite interactions.</title>
        <authorList>
            <person name="Chen Yp."/>
            <person name="Pettis J.S."/>
            <person name="Zhao Y."/>
            <person name="Liu X."/>
            <person name="Tallon L.J."/>
            <person name="Sadzewicz L.D."/>
            <person name="Li R."/>
            <person name="Zheng H."/>
            <person name="Huang S."/>
            <person name="Zhang X."/>
            <person name="Hamilton M.C."/>
            <person name="Pernal S.F."/>
            <person name="Melathopoulos A.P."/>
            <person name="Yan X."/>
            <person name="Evans J.D."/>
        </authorList>
    </citation>
    <scope>NUCLEOTIDE SEQUENCE [LARGE SCALE GENOMIC DNA]</scope>
    <source>
        <strain evidence="1 2">BRL 01</strain>
    </source>
</reference>
<dbReference type="Proteomes" id="UP000053780">
    <property type="component" value="Unassembled WGS sequence"/>
</dbReference>
<organism evidence="1 2">
    <name type="scientific">Vairimorpha apis BRL 01</name>
    <dbReference type="NCBI Taxonomy" id="1037528"/>
    <lineage>
        <taxon>Eukaryota</taxon>
        <taxon>Fungi</taxon>
        <taxon>Fungi incertae sedis</taxon>
        <taxon>Microsporidia</taxon>
        <taxon>Nosematidae</taxon>
        <taxon>Vairimorpha</taxon>
    </lineage>
</organism>